<dbReference type="Proteomes" id="UP000668403">
    <property type="component" value="Unassembled WGS sequence"/>
</dbReference>
<sequence length="58" mass="6831">MSEGTWYHLDDKGRPRKCAHIDTCTKEPHADSWQEAALVYEMQMEPYLIPPAVSKRRR</sequence>
<accession>A0A939TQR7</accession>
<protein>
    <submittedName>
        <fullName evidence="1">Uncharacterized protein</fullName>
    </submittedName>
</protein>
<proteinExistence type="predicted"/>
<gene>
    <name evidence="1" type="ORF">J4H85_04520</name>
</gene>
<dbReference type="EMBL" id="JAGFBF010000001">
    <property type="protein sequence ID" value="MBO2989262.1"/>
    <property type="molecule type" value="Genomic_DNA"/>
</dbReference>
<dbReference type="RefSeq" id="WP_208237179.1">
    <property type="nucleotide sequence ID" value="NZ_BAAAQU010000001.1"/>
</dbReference>
<name>A0A939TQR7_9MICO</name>
<evidence type="ECO:0000313" key="2">
    <source>
        <dbReference type="Proteomes" id="UP000668403"/>
    </source>
</evidence>
<organism evidence="1 2">
    <name type="scientific">Leucobacter tardus</name>
    <dbReference type="NCBI Taxonomy" id="501483"/>
    <lineage>
        <taxon>Bacteria</taxon>
        <taxon>Bacillati</taxon>
        <taxon>Actinomycetota</taxon>
        <taxon>Actinomycetes</taxon>
        <taxon>Micrococcales</taxon>
        <taxon>Microbacteriaceae</taxon>
        <taxon>Leucobacter</taxon>
    </lineage>
</organism>
<comment type="caution">
    <text evidence="1">The sequence shown here is derived from an EMBL/GenBank/DDBJ whole genome shotgun (WGS) entry which is preliminary data.</text>
</comment>
<reference evidence="1" key="1">
    <citation type="submission" date="2021-03" db="EMBL/GenBank/DDBJ databases">
        <title>Leucobacter chromiisoli sp. nov., isolated from chromium-containing soil of chemical plant.</title>
        <authorList>
            <person name="Xu Z."/>
        </authorList>
    </citation>
    <scope>NUCLEOTIDE SEQUENCE</scope>
    <source>
        <strain evidence="1">K 70/01</strain>
    </source>
</reference>
<keyword evidence="2" id="KW-1185">Reference proteome</keyword>
<dbReference type="AlphaFoldDB" id="A0A939TQR7"/>
<evidence type="ECO:0000313" key="1">
    <source>
        <dbReference type="EMBL" id="MBO2989262.1"/>
    </source>
</evidence>